<dbReference type="EMBL" id="CU459003">
    <property type="protein sequence ID" value="CAM77388.1"/>
    <property type="molecule type" value="Genomic_DNA"/>
</dbReference>
<feature type="active site" description="Proton acceptor" evidence="12">
    <location>
        <position position="169"/>
    </location>
</feature>
<evidence type="ECO:0000256" key="2">
    <source>
        <dbReference type="ARBA" id="ARBA00005475"/>
    </source>
</evidence>
<evidence type="ECO:0000256" key="12">
    <source>
        <dbReference type="HAMAP-Rule" id="MF_01339"/>
    </source>
</evidence>
<dbReference type="SFLD" id="SFLDG00301">
    <property type="entry name" value="RuBisCO-like_proteins"/>
    <property type="match status" value="1"/>
</dbReference>
<keyword evidence="5 12" id="KW-0113">Calvin cycle</keyword>
<evidence type="ECO:0000256" key="7">
    <source>
        <dbReference type="ARBA" id="ARBA00022842"/>
    </source>
</evidence>
<comment type="subunit">
    <text evidence="12">Homodimer.</text>
</comment>
<comment type="similarity">
    <text evidence="2 12">Belongs to the RuBisCO large chain family. Type II subfamily.</text>
</comment>
<evidence type="ECO:0000259" key="14">
    <source>
        <dbReference type="Pfam" id="PF02788"/>
    </source>
</evidence>
<comment type="function">
    <text evidence="1 12">RuBisCO catalyzes two reactions: the carboxylation of D-ribulose 1,5-bisphosphate, the primary event in carbon dioxide fixation, as well as the oxidative fragmentation of the pentose substrate. Both reactions occur simultaneously and in competition at the same active site.</text>
</comment>
<evidence type="ECO:0000256" key="6">
    <source>
        <dbReference type="ARBA" id="ARBA00022723"/>
    </source>
</evidence>
<evidence type="ECO:0000313" key="15">
    <source>
        <dbReference type="EMBL" id="CAM77388.1"/>
    </source>
</evidence>
<dbReference type="SUPFAM" id="SSF54966">
    <property type="entry name" value="RuBisCO, large subunit, small (N-terminal) domain"/>
    <property type="match status" value="1"/>
</dbReference>
<dbReference type="GO" id="GO:0000287">
    <property type="term" value="F:magnesium ion binding"/>
    <property type="evidence" value="ECO:0007669"/>
    <property type="project" value="UniProtKB-UniRule"/>
</dbReference>
<keyword evidence="6 12" id="KW-0479">Metal-binding</keyword>
<dbReference type="InterPro" id="IPR017443">
    <property type="entry name" value="RuBisCO_lsu_fd_N"/>
</dbReference>
<reference evidence="15" key="1">
    <citation type="journal article" date="2007" name="J. Bacteriol.">
        <title>Comparative genome analysis of four magnetotactic bacteria reveals a complex set of group-specific genes implicated in magnetosome biomineralization and function.</title>
        <authorList>
            <person name="Richter M."/>
            <person name="Kube M."/>
            <person name="Bazylinski D.A."/>
            <person name="Lombardot T."/>
            <person name="Gloeckner F.O."/>
            <person name="Reinhardt R."/>
            <person name="Schueler D."/>
        </authorList>
    </citation>
    <scope>NUCLEOTIDE SEQUENCE</scope>
    <source>
        <strain evidence="15">MSR-1</strain>
    </source>
</reference>
<keyword evidence="9 12" id="KW-0120">Carbon dioxide fixation</keyword>
<evidence type="ECO:0000256" key="8">
    <source>
        <dbReference type="ARBA" id="ARBA00023033"/>
    </source>
</evidence>
<feature type="modified residue" description="N6-carboxylysine" evidence="12">
    <location>
        <position position="194"/>
    </location>
</feature>
<name>A4U3D1_9PROT</name>
<comment type="catalytic activity">
    <reaction evidence="11 12">
        <text>2 (2R)-3-phosphoglycerate + 2 H(+) = D-ribulose 1,5-bisphosphate + CO2 + H2O</text>
        <dbReference type="Rhea" id="RHEA:23124"/>
        <dbReference type="ChEBI" id="CHEBI:15377"/>
        <dbReference type="ChEBI" id="CHEBI:15378"/>
        <dbReference type="ChEBI" id="CHEBI:16526"/>
        <dbReference type="ChEBI" id="CHEBI:57870"/>
        <dbReference type="ChEBI" id="CHEBI:58272"/>
        <dbReference type="EC" id="4.1.1.39"/>
    </reaction>
</comment>
<dbReference type="GO" id="GO:0019253">
    <property type="term" value="P:reductive pentose-phosphate cycle"/>
    <property type="evidence" value="ECO:0007669"/>
    <property type="project" value="UniProtKB-KW"/>
</dbReference>
<keyword evidence="7 12" id="KW-0460">Magnesium</keyword>
<keyword evidence="8 12" id="KW-0503">Monooxygenase</keyword>
<feature type="domain" description="Ribulose bisphosphate carboxylase large subunit C-terminal" evidence="13">
    <location>
        <begin position="145"/>
        <end position="443"/>
    </location>
</feature>
<evidence type="ECO:0000256" key="3">
    <source>
        <dbReference type="ARBA" id="ARBA00012287"/>
    </source>
</evidence>
<keyword evidence="12 15" id="KW-0456">Lyase</keyword>
<feature type="binding site" evidence="12">
    <location>
        <position position="196"/>
    </location>
    <ligand>
        <name>Mg(2+)</name>
        <dbReference type="ChEBI" id="CHEBI:18420"/>
    </ligand>
</feature>
<feature type="binding site" evidence="12">
    <location>
        <position position="291"/>
    </location>
    <ligand>
        <name>substrate</name>
    </ligand>
</feature>
<comment type="cofactor">
    <cofactor evidence="12">
        <name>Mg(2+)</name>
        <dbReference type="ChEBI" id="CHEBI:18420"/>
    </cofactor>
    <text evidence="12">Binds 1 Mg(2+) ion per subunit.</text>
</comment>
<organism evidence="15">
    <name type="scientific">Magnetospirillum gryphiswaldense</name>
    <dbReference type="NCBI Taxonomy" id="55518"/>
    <lineage>
        <taxon>Bacteria</taxon>
        <taxon>Pseudomonadati</taxon>
        <taxon>Pseudomonadota</taxon>
        <taxon>Alphaproteobacteria</taxon>
        <taxon>Rhodospirillales</taxon>
        <taxon>Rhodospirillaceae</taxon>
        <taxon>Magnetospirillum</taxon>
    </lineage>
</organism>
<feature type="binding site" evidence="12">
    <location>
        <position position="171"/>
    </location>
    <ligand>
        <name>substrate</name>
    </ligand>
</feature>
<feature type="binding site" description="in homodimeric partner" evidence="12">
    <location>
        <position position="114"/>
    </location>
    <ligand>
        <name>substrate</name>
    </ligand>
</feature>
<evidence type="ECO:0000256" key="1">
    <source>
        <dbReference type="ARBA" id="ARBA00003617"/>
    </source>
</evidence>
<dbReference type="AlphaFoldDB" id="A4U3D1"/>
<gene>
    <name evidence="12 15" type="primary">cbbM</name>
    <name evidence="15" type="ORF">MGR_2946</name>
</gene>
<dbReference type="PANTHER" id="PTHR42704">
    <property type="entry name" value="RIBULOSE BISPHOSPHATE CARBOXYLASE"/>
    <property type="match status" value="1"/>
</dbReference>
<dbReference type="EC" id="4.1.1.39" evidence="3 12"/>
<dbReference type="Gene3D" id="3.20.20.110">
    <property type="entry name" value="Ribulose bisphosphate carboxylase, large subunit, C-terminal domain"/>
    <property type="match status" value="1"/>
</dbReference>
<feature type="binding site" evidence="12">
    <location>
        <position position="324"/>
    </location>
    <ligand>
        <name>substrate</name>
    </ligand>
</feature>
<feature type="binding site" evidence="12">
    <location>
        <position position="371"/>
    </location>
    <ligand>
        <name>substrate</name>
    </ligand>
</feature>
<dbReference type="HAMAP" id="MF_01339">
    <property type="entry name" value="RuBisCO_L_type2"/>
    <property type="match status" value="1"/>
</dbReference>
<evidence type="ECO:0000256" key="10">
    <source>
        <dbReference type="ARBA" id="ARBA00048059"/>
    </source>
</evidence>
<proteinExistence type="inferred from homology"/>
<dbReference type="InterPro" id="IPR036376">
    <property type="entry name" value="RuBisCO_lsu_C_sf"/>
</dbReference>
<dbReference type="RefSeq" id="WP_106001968.1">
    <property type="nucleotide sequence ID" value="NZ_CP027527.1"/>
</dbReference>
<dbReference type="GO" id="GO:0004497">
    <property type="term" value="F:monooxygenase activity"/>
    <property type="evidence" value="ECO:0007669"/>
    <property type="project" value="UniProtKB-KW"/>
</dbReference>
<feature type="binding site" evidence="12">
    <location>
        <position position="197"/>
    </location>
    <ligand>
        <name>Mg(2+)</name>
        <dbReference type="ChEBI" id="CHEBI:18420"/>
    </ligand>
</feature>
<comment type="miscellaneous">
    <text evidence="12">The basic functional RuBisCO is composed of a large chain homodimer in a 'head-to-tail' conformation. In contrast to form I RuBisCO, the form II RuBisCO are composed solely of large subunits.</text>
</comment>
<dbReference type="CDD" id="cd08211">
    <property type="entry name" value="RuBisCO_large_II"/>
    <property type="match status" value="1"/>
</dbReference>
<evidence type="ECO:0000256" key="11">
    <source>
        <dbReference type="ARBA" id="ARBA00049469"/>
    </source>
</evidence>
<evidence type="ECO:0000256" key="4">
    <source>
        <dbReference type="ARBA" id="ARBA00019702"/>
    </source>
</evidence>
<comment type="catalytic activity">
    <reaction evidence="10 12">
        <text>D-ribulose 1,5-bisphosphate + O2 = 2-phosphoglycolate + (2R)-3-phosphoglycerate + 2 H(+)</text>
        <dbReference type="Rhea" id="RHEA:36631"/>
        <dbReference type="ChEBI" id="CHEBI:15378"/>
        <dbReference type="ChEBI" id="CHEBI:15379"/>
        <dbReference type="ChEBI" id="CHEBI:57870"/>
        <dbReference type="ChEBI" id="CHEBI:58033"/>
        <dbReference type="ChEBI" id="CHEBI:58272"/>
    </reaction>
</comment>
<dbReference type="Pfam" id="PF00016">
    <property type="entry name" value="RuBisCO_large"/>
    <property type="match status" value="1"/>
</dbReference>
<keyword evidence="12" id="KW-0560">Oxidoreductase</keyword>
<dbReference type="GO" id="GO:0016984">
    <property type="term" value="F:ribulose-bisphosphate carboxylase activity"/>
    <property type="evidence" value="ECO:0007669"/>
    <property type="project" value="UniProtKB-UniRule"/>
</dbReference>
<dbReference type="InterPro" id="IPR036422">
    <property type="entry name" value="RuBisCO_lsu_N_sf"/>
</dbReference>
<feature type="domain" description="Ribulose bisphosphate carboxylase large subunit ferrodoxin-like N-terminal" evidence="14">
    <location>
        <begin position="13"/>
        <end position="135"/>
    </location>
</feature>
<dbReference type="InterPro" id="IPR000685">
    <property type="entry name" value="RuBisCO_lsu_C"/>
</dbReference>
<dbReference type="Pfam" id="PF02788">
    <property type="entry name" value="RuBisCO_large_N"/>
    <property type="match status" value="1"/>
</dbReference>
<evidence type="ECO:0000256" key="9">
    <source>
        <dbReference type="ARBA" id="ARBA00023300"/>
    </source>
</evidence>
<dbReference type="PROSITE" id="PS00157">
    <property type="entry name" value="RUBISCO_LARGE"/>
    <property type="match status" value="1"/>
</dbReference>
<dbReference type="InterPro" id="IPR033966">
    <property type="entry name" value="RuBisCO"/>
</dbReference>
<feature type="site" description="Transition state stabilizer" evidence="12">
    <location>
        <position position="332"/>
    </location>
</feature>
<feature type="binding site" description="via carbamate group" evidence="12">
    <location>
        <position position="194"/>
    </location>
    <ligand>
        <name>Mg(2+)</name>
        <dbReference type="ChEBI" id="CHEBI:18420"/>
    </ligand>
</feature>
<feature type="active site" description="Proton acceptor" evidence="12">
    <location>
        <position position="290"/>
    </location>
</feature>
<dbReference type="SFLD" id="SFLDS00014">
    <property type="entry name" value="RuBisCO"/>
    <property type="match status" value="1"/>
</dbReference>
<protein>
    <recommendedName>
        <fullName evidence="4 12">Ribulose bisphosphate carboxylase</fullName>
        <shortName evidence="12">RuBisCO</shortName>
        <ecNumber evidence="3 12">4.1.1.39</ecNumber>
    </recommendedName>
</protein>
<evidence type="ECO:0000259" key="13">
    <source>
        <dbReference type="Pfam" id="PF00016"/>
    </source>
</evidence>
<dbReference type="Gene3D" id="3.30.70.150">
    <property type="entry name" value="RuBisCO large subunit, N-terminal domain"/>
    <property type="match status" value="1"/>
</dbReference>
<sequence length="461" mass="50837">MDQSKRYCNLALNEAELMAQGRHVLCAYIFKPKAGYEPIATAAHFAAESSTGTNVEVCTTDDFTRGVDALVYEVTEQANGDHLMKIAYPNDLFDRNLIDGRAMIVSFLTLTIGNNQGMSDVEYAKMHDFWMPPAMLQLFDGPAMNIADMWRVLGRPQVNGGMVVGTIIKPKLGLRPKPFADACHQFWLGGDFIKNDEPQGNQVFAPMREVIPLVADALRRAQDETGEAKLFSANITADDPFEMIKRGEMILETFGENANRVAFLVDGYVGGPSAITLARRYFPNQFLHYHRAGHGAVTSKQSKRGYSVLTHMKMARLQGASGIHTGTMGYGKMEGDKDEKMVAYMLERDVADGLYFRQDWQGIKATTPIISGGMNALRLPGFFDNLGHSNVIQTSGGGAFGHKAGGTVGAKSLRLAHEAWVRGINLVDFAQEHPELKGAFESFPQDADALYPGWRDKLKVR</sequence>
<dbReference type="PANTHER" id="PTHR42704:SF17">
    <property type="entry name" value="RIBULOSE BISPHOSPHATE CARBOXYLASE LARGE CHAIN"/>
    <property type="match status" value="1"/>
</dbReference>
<dbReference type="SUPFAM" id="SSF51649">
    <property type="entry name" value="RuBisCo, C-terminal domain"/>
    <property type="match status" value="1"/>
</dbReference>
<dbReference type="InterPro" id="IPR020871">
    <property type="entry name" value="RuBisCO_lsuII"/>
</dbReference>
<evidence type="ECO:0000256" key="5">
    <source>
        <dbReference type="ARBA" id="ARBA00022567"/>
    </source>
</evidence>
<dbReference type="InterPro" id="IPR020878">
    <property type="entry name" value="RuBisCo_large_chain_AS"/>
</dbReference>
<accession>A4U3D1</accession>
<dbReference type="NCBIfam" id="NF010002">
    <property type="entry name" value="PRK13475.1"/>
    <property type="match status" value="1"/>
</dbReference>